<evidence type="ECO:0000313" key="2">
    <source>
        <dbReference type="EMBL" id="UWU16940.1"/>
    </source>
</evidence>
<dbReference type="Proteomes" id="UP001060123">
    <property type="component" value="Plasmid pWSM1592_1"/>
</dbReference>
<dbReference type="EMBL" id="CP104144">
    <property type="protein sequence ID" value="UWU16940.1"/>
    <property type="molecule type" value="Genomic_DNA"/>
</dbReference>
<accession>A0ABY5XQP6</accession>
<name>A0ABY5XQP6_RHISU</name>
<organism evidence="2 3">
    <name type="scientific">Rhizobium sullae</name>
    <name type="common">Rhizobium hedysari</name>
    <dbReference type="NCBI Taxonomy" id="50338"/>
    <lineage>
        <taxon>Bacteria</taxon>
        <taxon>Pseudomonadati</taxon>
        <taxon>Pseudomonadota</taxon>
        <taxon>Alphaproteobacteria</taxon>
        <taxon>Hyphomicrobiales</taxon>
        <taxon>Rhizobiaceae</taxon>
        <taxon>Rhizobium/Agrobacterium group</taxon>
        <taxon>Rhizobium</taxon>
    </lineage>
</organism>
<dbReference type="PANTHER" id="PTHR22916:SF3">
    <property type="entry name" value="UDP-GLCNAC:BETAGAL BETA-1,3-N-ACETYLGLUCOSAMINYLTRANSFERASE-LIKE PROTEIN 1"/>
    <property type="match status" value="1"/>
</dbReference>
<feature type="domain" description="Glycosyltransferase 2-like" evidence="1">
    <location>
        <begin position="48"/>
        <end position="156"/>
    </location>
</feature>
<dbReference type="RefSeq" id="WP_051336751.1">
    <property type="nucleotide sequence ID" value="NZ_CP104144.1"/>
</dbReference>
<evidence type="ECO:0000259" key="1">
    <source>
        <dbReference type="Pfam" id="PF00535"/>
    </source>
</evidence>
<dbReference type="SUPFAM" id="SSF53448">
    <property type="entry name" value="Nucleotide-diphospho-sugar transferases"/>
    <property type="match status" value="1"/>
</dbReference>
<protein>
    <submittedName>
        <fullName evidence="2">Glycosyltransferase family 2 protein</fullName>
    </submittedName>
</protein>
<dbReference type="InterPro" id="IPR001173">
    <property type="entry name" value="Glyco_trans_2-like"/>
</dbReference>
<dbReference type="Pfam" id="PF00535">
    <property type="entry name" value="Glycos_transf_2"/>
    <property type="match status" value="1"/>
</dbReference>
<proteinExistence type="predicted"/>
<dbReference type="InterPro" id="IPR029044">
    <property type="entry name" value="Nucleotide-diphossugar_trans"/>
</dbReference>
<keyword evidence="2" id="KW-0614">Plasmid</keyword>
<sequence length="383" mass="44156">MKRGSGRDYDWKEYAGATLRDSSHDDFLRKSYRRTYELPSDQPTCDVSVVIPTFNRSKFLHRALSSVRAQTVTPAEVIVIDDCSNEAEASATEQIVGEFSERLNLVLLKNSTNRGANYSRNIGIHIAKHKYIAFLDSDDFWMPEKLARQMAILETKKEEKKATLCVTGRYRVSAESGQILARQFVRASFSREAIIRSNFIGTLSSVLVDASLARAVNGFDESLPACQDWEFFIRISESVNFISVSAPLCVYVEHHENRISASNRHRLRGHLFIKRKYINNLEDKADLSAFYRNVVEELQLLGRSRLAKKLYIRAMTQGIFPAWKQSLAEALLHTYYAWRRMPILKTVRYLSYREKLARLESNIGEISQLRRDQSFISTAFQRW</sequence>
<keyword evidence="3" id="KW-1185">Reference proteome</keyword>
<geneLocation type="plasmid" evidence="2 3">
    <name>pWSM1592_1</name>
</geneLocation>
<reference evidence="2" key="1">
    <citation type="submission" date="2022-09" db="EMBL/GenBank/DDBJ databases">
        <title>Australian commercial rhizobial inoculants.</title>
        <authorList>
            <person name="Kohlmeier M.G."/>
            <person name="O'Hara G.W."/>
            <person name="Colombi E."/>
            <person name="Ramsay J.P."/>
            <person name="Terpolilli J."/>
        </authorList>
    </citation>
    <scope>NUCLEOTIDE SEQUENCE</scope>
    <source>
        <strain evidence="2">WSM1592</strain>
        <plasmid evidence="2">pWSM1592_1</plasmid>
    </source>
</reference>
<dbReference type="CDD" id="cd00761">
    <property type="entry name" value="Glyco_tranf_GTA_type"/>
    <property type="match status" value="1"/>
</dbReference>
<gene>
    <name evidence="2" type="ORF">N2599_29450</name>
</gene>
<dbReference type="Gene3D" id="3.90.550.10">
    <property type="entry name" value="Spore Coat Polysaccharide Biosynthesis Protein SpsA, Chain A"/>
    <property type="match status" value="1"/>
</dbReference>
<evidence type="ECO:0000313" key="3">
    <source>
        <dbReference type="Proteomes" id="UP001060123"/>
    </source>
</evidence>
<dbReference type="PANTHER" id="PTHR22916">
    <property type="entry name" value="GLYCOSYLTRANSFERASE"/>
    <property type="match status" value="1"/>
</dbReference>